<keyword evidence="7" id="KW-0418">Kinase</keyword>
<dbReference type="KEGG" id="yli:2909201"/>
<keyword evidence="3" id="KW-0963">Cytoplasm</keyword>
<gene>
    <name evidence="7" type="ORF">B0I71DRAFT_132851</name>
    <name evidence="6" type="ORF">YALI1_C00503g</name>
</gene>
<dbReference type="EMBL" id="KZ859006">
    <property type="protein sequence ID" value="RDW25287.1"/>
    <property type="molecule type" value="Genomic_DNA"/>
</dbReference>
<evidence type="ECO:0000256" key="4">
    <source>
        <dbReference type="SAM" id="MobiDB-lite"/>
    </source>
</evidence>
<sequence length="500" mass="54354">MGNAESKPRRKQRSTGSESSQTSTQSLPAQTQTQTHSAAIKASSRPKRTQRPASAHPAVPIPTKSFQEKSALMNRLVTPAQPCSARVTYIKPVTVSPDDEKDADIGPTAKAPVVVATEIPSILTPEDSPKYLEPSEAAPFGKLHVGAQVAEGLQGNRRDSDNRNIVNSKIQLRDDSPAEDDEDDSEDYYYKNNLTYGLKQLKLGTDVANMNIEVVGQDAVSKPLSRVDSGDEVELRYQGHDDVSSSSGHGPRPGAVRTKICYKQGGNKAYITGTFTGWRKMLPMDRQSDGTFSVTLDLPEGTHRFRFVIDGELKCADDIGTATDSSGFLVNYLDVGNDDSDNVPASFSEENIPLCREGDLKKPQTTSATQPQTTHHASSNHHSHGDDGITQYEDETPIPPPLEYTNEIPSMFLTLDVAELDIPESQAVPPHLPPHLDTVILNTNSNEKDDSSVLPAPNHVVLNHLATSSIKHNVLAVASVNRYGKKFVTQILHAPMPSLN</sequence>
<dbReference type="GO" id="GO:0016301">
    <property type="term" value="F:kinase activity"/>
    <property type="evidence" value="ECO:0007669"/>
    <property type="project" value="UniProtKB-KW"/>
</dbReference>
<dbReference type="GO" id="GO:0019901">
    <property type="term" value="F:protein kinase binding"/>
    <property type="evidence" value="ECO:0007669"/>
    <property type="project" value="TreeGrafter"/>
</dbReference>
<dbReference type="SUPFAM" id="SSF160219">
    <property type="entry name" value="AMPKBI-like"/>
    <property type="match status" value="1"/>
</dbReference>
<feature type="domain" description="Association with the SNF1 complex (ASC)" evidence="5">
    <location>
        <begin position="397"/>
        <end position="496"/>
    </location>
</feature>
<dbReference type="Proteomes" id="UP000256601">
    <property type="component" value="Unassembled WGS sequence"/>
</dbReference>
<evidence type="ECO:0000259" key="5">
    <source>
        <dbReference type="SMART" id="SM01010"/>
    </source>
</evidence>
<dbReference type="GO" id="GO:0140767">
    <property type="term" value="F:enzyme-substrate adaptor activity"/>
    <property type="evidence" value="ECO:0007669"/>
    <property type="project" value="UniProtKB-ARBA"/>
</dbReference>
<dbReference type="VEuPathDB" id="FungiDB:YALI1_C00503g"/>
<reference evidence="6" key="1">
    <citation type="journal article" date="2016" name="PLoS ONE">
        <title>Sequence Assembly of Yarrowia lipolytica Strain W29/CLIB89 Shows Transposable Element Diversity.</title>
        <authorList>
            <person name="Magnan C."/>
            <person name="Yu J."/>
            <person name="Chang I."/>
            <person name="Jahn E."/>
            <person name="Kanomata Y."/>
            <person name="Wu J."/>
            <person name="Zeller M."/>
            <person name="Oakes M."/>
            <person name="Baldi P."/>
            <person name="Sandmeyer S."/>
        </authorList>
    </citation>
    <scope>NUCLEOTIDE SEQUENCE [LARGE SCALE GENOMIC DNA]</scope>
    <source>
        <strain evidence="6">CLIB89</strain>
    </source>
</reference>
<reference evidence="7 8" key="2">
    <citation type="submission" date="2018-07" db="EMBL/GenBank/DDBJ databases">
        <title>Draft Genome Assemblies for Five Robust Yarrowia lipolytica Strains Exhibiting High Lipid Production and Pentose Sugar Utilization and Sugar Alcohol Secretion from Undetoxified Lignocellulosic Biomass Hydrolysates.</title>
        <authorList>
            <consortium name="DOE Joint Genome Institute"/>
            <person name="Walker C."/>
            <person name="Ryu S."/>
            <person name="Na H."/>
            <person name="Zane M."/>
            <person name="LaButti K."/>
            <person name="Lipzen A."/>
            <person name="Haridas S."/>
            <person name="Barry K."/>
            <person name="Grigoriev I.V."/>
            <person name="Quarterman J."/>
            <person name="Slininger P."/>
            <person name="Dien B."/>
            <person name="Trinh C.T."/>
        </authorList>
    </citation>
    <scope>NUCLEOTIDE SEQUENCE [LARGE SCALE GENOMIC DNA]</scope>
    <source>
        <strain evidence="7 8">YB392</strain>
    </source>
</reference>
<dbReference type="GO" id="GO:0031588">
    <property type="term" value="C:nucleotide-activated protein kinase complex"/>
    <property type="evidence" value="ECO:0007669"/>
    <property type="project" value="TreeGrafter"/>
</dbReference>
<feature type="compositionally biased region" description="Acidic residues" evidence="4">
    <location>
        <begin position="177"/>
        <end position="186"/>
    </location>
</feature>
<dbReference type="InterPro" id="IPR037256">
    <property type="entry name" value="ASC_dom_sf"/>
</dbReference>
<comment type="similarity">
    <text evidence="2">Belongs to the 5'-AMP-activated protein kinase beta subunit family.</text>
</comment>
<dbReference type="AlphaFoldDB" id="A0A1D8N944"/>
<proteinExistence type="inferred from homology"/>
<dbReference type="CDD" id="cd02859">
    <property type="entry name" value="E_set_AMPKbeta_like_N"/>
    <property type="match status" value="1"/>
</dbReference>
<dbReference type="InterPro" id="IPR014756">
    <property type="entry name" value="Ig_E-set"/>
</dbReference>
<organism evidence="6">
    <name type="scientific">Yarrowia lipolytica</name>
    <name type="common">Candida lipolytica</name>
    <dbReference type="NCBI Taxonomy" id="4952"/>
    <lineage>
        <taxon>Eukaryota</taxon>
        <taxon>Fungi</taxon>
        <taxon>Dikarya</taxon>
        <taxon>Ascomycota</taxon>
        <taxon>Saccharomycotina</taxon>
        <taxon>Dipodascomycetes</taxon>
        <taxon>Dipodascales</taxon>
        <taxon>Dipodascales incertae sedis</taxon>
        <taxon>Yarrowia</taxon>
    </lineage>
</organism>
<feature type="region of interest" description="Disordered" evidence="4">
    <location>
        <begin position="152"/>
        <end position="186"/>
    </location>
</feature>
<accession>A0A1D8N944</accession>
<evidence type="ECO:0000256" key="3">
    <source>
        <dbReference type="ARBA" id="ARBA00022490"/>
    </source>
</evidence>
<dbReference type="GO" id="GO:0001403">
    <property type="term" value="P:invasive growth in response to glucose limitation"/>
    <property type="evidence" value="ECO:0007669"/>
    <property type="project" value="UniProtKB-ARBA"/>
</dbReference>
<dbReference type="Gene3D" id="6.20.250.60">
    <property type="match status" value="1"/>
</dbReference>
<evidence type="ECO:0000256" key="1">
    <source>
        <dbReference type="ARBA" id="ARBA00004496"/>
    </source>
</evidence>
<dbReference type="SMART" id="SM01010">
    <property type="entry name" value="AMPKBI"/>
    <property type="match status" value="1"/>
</dbReference>
<dbReference type="Pfam" id="PF04739">
    <property type="entry name" value="AMPKBI"/>
    <property type="match status" value="1"/>
</dbReference>
<dbReference type="PANTHER" id="PTHR10343">
    <property type="entry name" value="5'-AMP-ACTIVATED PROTEIN KINASE , BETA SUBUNIT"/>
    <property type="match status" value="1"/>
</dbReference>
<feature type="compositionally biased region" description="Low complexity" evidence="4">
    <location>
        <begin position="14"/>
        <end position="26"/>
    </location>
</feature>
<dbReference type="GO" id="GO:0007165">
    <property type="term" value="P:signal transduction"/>
    <property type="evidence" value="ECO:0007669"/>
    <property type="project" value="TreeGrafter"/>
</dbReference>
<dbReference type="InterPro" id="IPR006828">
    <property type="entry name" value="ASC_dom"/>
</dbReference>
<dbReference type="InterPro" id="IPR013783">
    <property type="entry name" value="Ig-like_fold"/>
</dbReference>
<feature type="compositionally biased region" description="Low complexity" evidence="4">
    <location>
        <begin position="363"/>
        <end position="377"/>
    </location>
</feature>
<dbReference type="GO" id="GO:0005737">
    <property type="term" value="C:cytoplasm"/>
    <property type="evidence" value="ECO:0007669"/>
    <property type="project" value="UniProtKB-SubCell"/>
</dbReference>
<dbReference type="SUPFAM" id="SSF81296">
    <property type="entry name" value="E set domains"/>
    <property type="match status" value="1"/>
</dbReference>
<name>A0A1D8N944_YARLL</name>
<evidence type="ECO:0000313" key="7">
    <source>
        <dbReference type="EMBL" id="RDW25287.1"/>
    </source>
</evidence>
<dbReference type="EMBL" id="CP017555">
    <property type="protein sequence ID" value="AOW02143.1"/>
    <property type="molecule type" value="Genomic_DNA"/>
</dbReference>
<keyword evidence="7" id="KW-0808">Transferase</keyword>
<dbReference type="OrthoDB" id="531008at2759"/>
<dbReference type="VEuPathDB" id="FungiDB:YALI0_C00429g"/>
<feature type="region of interest" description="Disordered" evidence="4">
    <location>
        <begin position="1"/>
        <end position="66"/>
    </location>
</feature>
<comment type="subcellular location">
    <subcellularLocation>
        <location evidence="1">Cytoplasm</location>
    </subcellularLocation>
</comment>
<dbReference type="PANTHER" id="PTHR10343:SF84">
    <property type="entry name" value="5'-AMP-ACTIVATED PROTEIN KINASE SUBUNIT BETA-1"/>
    <property type="match status" value="1"/>
</dbReference>
<evidence type="ECO:0000313" key="8">
    <source>
        <dbReference type="Proteomes" id="UP000256601"/>
    </source>
</evidence>
<dbReference type="InterPro" id="IPR050827">
    <property type="entry name" value="CRP1_MDG1_kinase"/>
</dbReference>
<dbReference type="eggNOG" id="KOG1616">
    <property type="taxonomic scope" value="Eukaryota"/>
</dbReference>
<dbReference type="GeneID" id="2909201"/>
<feature type="compositionally biased region" description="Polar residues" evidence="4">
    <location>
        <begin position="27"/>
        <end position="37"/>
    </location>
</feature>
<dbReference type="FunFam" id="2.60.40.10:FF:000562">
    <property type="entry name" value="Snf1 kinase complex beta-subunit Gal83"/>
    <property type="match status" value="1"/>
</dbReference>
<dbReference type="Proteomes" id="UP000182444">
    <property type="component" value="Chromosome 1C"/>
</dbReference>
<evidence type="ECO:0000313" key="6">
    <source>
        <dbReference type="EMBL" id="AOW02143.1"/>
    </source>
</evidence>
<evidence type="ECO:0000256" key="2">
    <source>
        <dbReference type="ARBA" id="ARBA00010926"/>
    </source>
</evidence>
<dbReference type="InterPro" id="IPR032640">
    <property type="entry name" value="AMPK1_CBM"/>
</dbReference>
<dbReference type="Pfam" id="PF16561">
    <property type="entry name" value="AMPK1_CBM"/>
    <property type="match status" value="1"/>
</dbReference>
<dbReference type="GO" id="GO:0005634">
    <property type="term" value="C:nucleus"/>
    <property type="evidence" value="ECO:0007669"/>
    <property type="project" value="TreeGrafter"/>
</dbReference>
<feature type="region of interest" description="Disordered" evidence="4">
    <location>
        <begin position="342"/>
        <end position="405"/>
    </location>
</feature>
<dbReference type="Gene3D" id="2.60.40.10">
    <property type="entry name" value="Immunoglobulins"/>
    <property type="match status" value="1"/>
</dbReference>
<protein>
    <submittedName>
        <fullName evidence="7">5'-AMP-activated protein kinase beta subunit, interation domain-domain-containing protein</fullName>
    </submittedName>
</protein>
<dbReference type="RefSeq" id="XP_501285.1">
    <property type="nucleotide sequence ID" value="XM_501285.1"/>
</dbReference>